<feature type="non-terminal residue" evidence="2">
    <location>
        <position position="1"/>
    </location>
</feature>
<gene>
    <name evidence="2" type="ORF">HAX54_050987</name>
</gene>
<feature type="signal peptide" evidence="1">
    <location>
        <begin position="1"/>
        <end position="19"/>
    </location>
</feature>
<evidence type="ECO:0000256" key="1">
    <source>
        <dbReference type="SAM" id="SignalP"/>
    </source>
</evidence>
<keyword evidence="3" id="KW-1185">Reference proteome</keyword>
<evidence type="ECO:0000313" key="3">
    <source>
        <dbReference type="Proteomes" id="UP000823775"/>
    </source>
</evidence>
<evidence type="ECO:0000313" key="2">
    <source>
        <dbReference type="EMBL" id="MCE3051852.1"/>
    </source>
</evidence>
<dbReference type="Proteomes" id="UP000823775">
    <property type="component" value="Unassembled WGS sequence"/>
</dbReference>
<comment type="caution">
    <text evidence="2">The sequence shown here is derived from an EMBL/GenBank/DDBJ whole genome shotgun (WGS) entry which is preliminary data.</text>
</comment>
<protein>
    <submittedName>
        <fullName evidence="2">Uncharacterized protein</fullName>
    </submittedName>
</protein>
<feature type="chain" id="PRO_5046112460" evidence="1">
    <location>
        <begin position="20"/>
        <end position="89"/>
    </location>
</feature>
<name>A0ABS8WP45_DATST</name>
<reference evidence="2 3" key="1">
    <citation type="journal article" date="2021" name="BMC Genomics">
        <title>Datura genome reveals duplications of psychoactive alkaloid biosynthetic genes and high mutation rate following tissue culture.</title>
        <authorList>
            <person name="Rajewski A."/>
            <person name="Carter-House D."/>
            <person name="Stajich J."/>
            <person name="Litt A."/>
        </authorList>
    </citation>
    <scope>NUCLEOTIDE SEQUENCE [LARGE SCALE GENOMIC DNA]</scope>
    <source>
        <strain evidence="2">AR-01</strain>
    </source>
</reference>
<accession>A0ABS8WP45</accession>
<organism evidence="2 3">
    <name type="scientific">Datura stramonium</name>
    <name type="common">Jimsonweed</name>
    <name type="synonym">Common thornapple</name>
    <dbReference type="NCBI Taxonomy" id="4076"/>
    <lineage>
        <taxon>Eukaryota</taxon>
        <taxon>Viridiplantae</taxon>
        <taxon>Streptophyta</taxon>
        <taxon>Embryophyta</taxon>
        <taxon>Tracheophyta</taxon>
        <taxon>Spermatophyta</taxon>
        <taxon>Magnoliopsida</taxon>
        <taxon>eudicotyledons</taxon>
        <taxon>Gunneridae</taxon>
        <taxon>Pentapetalae</taxon>
        <taxon>asterids</taxon>
        <taxon>lamiids</taxon>
        <taxon>Solanales</taxon>
        <taxon>Solanaceae</taxon>
        <taxon>Solanoideae</taxon>
        <taxon>Datureae</taxon>
        <taxon>Datura</taxon>
    </lineage>
</organism>
<keyword evidence="1" id="KW-0732">Signal</keyword>
<dbReference type="EMBL" id="JACEIK010008995">
    <property type="protein sequence ID" value="MCE3051852.1"/>
    <property type="molecule type" value="Genomic_DNA"/>
</dbReference>
<sequence>GEWRKNWWWFAAGFGVWRGFVTEKGERRSGSPRFFDQPWLFAGVHVKNRGVWATGSRLSEKRCGNEGEGKIWVWSPVEFVALWWLFWRR</sequence>
<proteinExistence type="predicted"/>